<evidence type="ECO:0000313" key="12">
    <source>
        <dbReference type="EMBL" id="KAK3092432.1"/>
    </source>
</evidence>
<dbReference type="CDD" id="cd19481">
    <property type="entry name" value="RecA-like_protease"/>
    <property type="match status" value="1"/>
</dbReference>
<evidence type="ECO:0000256" key="7">
    <source>
        <dbReference type="ARBA" id="ARBA00023136"/>
    </source>
</evidence>
<dbReference type="PANTHER" id="PTHR23077:SF9">
    <property type="entry name" value="PEROXISOMAL ATPASE PEX6"/>
    <property type="match status" value="1"/>
</dbReference>
<dbReference type="Pfam" id="PF00004">
    <property type="entry name" value="AAA"/>
    <property type="match status" value="2"/>
</dbReference>
<dbReference type="GO" id="GO:0005778">
    <property type="term" value="C:peroxisomal membrane"/>
    <property type="evidence" value="ECO:0007669"/>
    <property type="project" value="TreeGrafter"/>
</dbReference>
<dbReference type="AlphaFoldDB" id="A0AA88XV58"/>
<dbReference type="InterPro" id="IPR047533">
    <property type="entry name" value="RecA-like_PEX6_r2"/>
</dbReference>
<evidence type="ECO:0000256" key="2">
    <source>
        <dbReference type="ARBA" id="ARBA00006914"/>
    </source>
</evidence>
<comment type="catalytic activity">
    <reaction evidence="10">
        <text>ATP + H2O = ADP + phosphate + H(+)</text>
        <dbReference type="Rhea" id="RHEA:13065"/>
        <dbReference type="ChEBI" id="CHEBI:15377"/>
        <dbReference type="ChEBI" id="CHEBI:15378"/>
        <dbReference type="ChEBI" id="CHEBI:30616"/>
        <dbReference type="ChEBI" id="CHEBI:43474"/>
        <dbReference type="ChEBI" id="CHEBI:456216"/>
    </reaction>
    <physiologicalReaction direction="left-to-right" evidence="10">
        <dbReference type="Rhea" id="RHEA:13066"/>
    </physiologicalReaction>
</comment>
<dbReference type="Proteomes" id="UP001186944">
    <property type="component" value="Unassembled WGS sequence"/>
</dbReference>
<dbReference type="EMBL" id="VSWD01000009">
    <property type="protein sequence ID" value="KAK3092432.1"/>
    <property type="molecule type" value="Genomic_DNA"/>
</dbReference>
<feature type="domain" description="AAA+ ATPase" evidence="11">
    <location>
        <begin position="596"/>
        <end position="731"/>
    </location>
</feature>
<comment type="similarity">
    <text evidence="2">Belongs to the AAA ATPase family.</text>
</comment>
<dbReference type="InterPro" id="IPR050168">
    <property type="entry name" value="AAA_ATPase_domain"/>
</dbReference>
<evidence type="ECO:0000256" key="9">
    <source>
        <dbReference type="ARBA" id="ARBA00034920"/>
    </source>
</evidence>
<dbReference type="Gene3D" id="1.10.8.60">
    <property type="match status" value="2"/>
</dbReference>
<keyword evidence="3" id="KW-0962">Peroxisome biogenesis</keyword>
<dbReference type="InterPro" id="IPR027417">
    <property type="entry name" value="P-loop_NTPase"/>
</dbReference>
<dbReference type="GO" id="GO:0005829">
    <property type="term" value="C:cytosol"/>
    <property type="evidence" value="ECO:0007669"/>
    <property type="project" value="TreeGrafter"/>
</dbReference>
<proteinExistence type="inferred from homology"/>
<dbReference type="PROSITE" id="PS00674">
    <property type="entry name" value="AAA"/>
    <property type="match status" value="1"/>
</dbReference>
<protein>
    <recommendedName>
        <fullName evidence="8">Peroxisomal ATPase PEX6</fullName>
    </recommendedName>
    <alternativeName>
        <fullName evidence="9">Peroxin-6</fullName>
    </alternativeName>
</protein>
<dbReference type="FunFam" id="1.10.8.60:FF:000039">
    <property type="entry name" value="peroxisome biogenesis factor 6"/>
    <property type="match status" value="1"/>
</dbReference>
<keyword evidence="5" id="KW-0378">Hydrolase</keyword>
<evidence type="ECO:0000256" key="1">
    <source>
        <dbReference type="ARBA" id="ARBA00004370"/>
    </source>
</evidence>
<evidence type="ECO:0000256" key="10">
    <source>
        <dbReference type="ARBA" id="ARBA00048778"/>
    </source>
</evidence>
<evidence type="ECO:0000256" key="8">
    <source>
        <dbReference type="ARBA" id="ARBA00034811"/>
    </source>
</evidence>
<evidence type="ECO:0000256" key="3">
    <source>
        <dbReference type="ARBA" id="ARBA00022593"/>
    </source>
</evidence>
<evidence type="ECO:0000256" key="4">
    <source>
        <dbReference type="ARBA" id="ARBA00022741"/>
    </source>
</evidence>
<evidence type="ECO:0000256" key="6">
    <source>
        <dbReference type="ARBA" id="ARBA00022840"/>
    </source>
</evidence>
<comment type="subcellular location">
    <subcellularLocation>
        <location evidence="1">Membrane</location>
    </subcellularLocation>
</comment>
<dbReference type="CDD" id="cd19527">
    <property type="entry name" value="RecA-like_PEX6_r2"/>
    <property type="match status" value="1"/>
</dbReference>
<evidence type="ECO:0000256" key="5">
    <source>
        <dbReference type="ARBA" id="ARBA00022801"/>
    </source>
</evidence>
<dbReference type="GO" id="GO:0016887">
    <property type="term" value="F:ATP hydrolysis activity"/>
    <property type="evidence" value="ECO:0007669"/>
    <property type="project" value="InterPro"/>
</dbReference>
<dbReference type="Gene3D" id="3.40.50.300">
    <property type="entry name" value="P-loop containing nucleotide triphosphate hydrolases"/>
    <property type="match status" value="2"/>
</dbReference>
<sequence length="1138" mass="127320">MTARARRATLLAKDYKDDRHRLHLQISRLHANILEATTDRHTFHVAVVGKRIPPEKRVSSAVSTPPSALSSGGYSSPIYSFDRLSYSGSQCSTSCSQKHFESDDDLSNDSVEILSTVHIYEHDTTKSRDEEILITCSYDFLSHYQLDHENDIHVKMVNLFPVQKMVIGVFNDFDLFSKLQREKFCHDLLLEVCQTSVLLRSNDLFLASSPKILYEENSDDTSRNNSDLHVIECCPIRHGILTLDTELIFSCLEDEGVRQKEFLFTLPRSLSKEKKDLFLVSDFCKPMKGPSLQSSFSYSRDSSPLTADEFDINFECIEQQVLWLRLLCKPQNDALFDPMYVIGMSKETMLKYALFEESLVKVSLSIKIPVVASRIAMIKCVCVNMLPNEDKVYISPLLKFNLQNNSCAMSLDISEVLKIERLKEAAESDVDLGTVSTSLHTDLPVAEEVIISFVMSPWYHPSKVSVEAILSYFSVPRLLTKGDILPIQSRDDPEYSSSQGPLEKRQTTIFFKVVKIVGPKSNFPSYICDRLLTKLIQQGSVHSYVPLVMEPYLIKRPLTYWDHCYQNGMNEYVEKLESLIRPHLHNRLDFTNMKDVLPSVMLIGASGCGKTTTTYTVARRLNLNVLKVNCHSLYGEAPAAIEARIFNIVSEAINYSPCILLLHSIHALGKDKERNSDDPRVASAFRASIKRLMEEHSEYPVVVVGTTHSPAVLAADIHEAFLHSVNIEVPNEYDRAEILDALLQNVCYSGDLCGQYLAQRTAGYVLGDLVALVSHAARGAYKAVMKDCLGTKKALSYEEEEDLASAGIVVQHENFVTAIDQLQAAHSDTIGAPKIPNVEWSDVGGLMDVKSEILDTIQLPLQFPELLASGLRRSGLLFYGPPGTGKTMMAKAIATECSLNFLSVKGPELINMYVGQSEQNVREVFERARSATPCVIFFDELDSLAPNRGKSGDSGGVMDRVVSQLLAELDGLNKSCDIFVIGATNRPDLLDPALLRPGRFDKLLYLGVSDDNASQLKILQALTRKFKLSKDLDLEAIVDHCPNTLTGADFYALCSDAMLYAMKDRIRLLQDGKTTDQSALEVTEENFLQALSKLTPSVTKAELDRYKQIQARFSGQQIKPDDTSDALRKLDFSQVDFH</sequence>
<dbReference type="FunFam" id="3.40.50.300:FF:000109">
    <property type="entry name" value="Peroxisomal biogenesis factor 6"/>
    <property type="match status" value="1"/>
</dbReference>
<evidence type="ECO:0000259" key="11">
    <source>
        <dbReference type="SMART" id="SM00382"/>
    </source>
</evidence>
<dbReference type="PANTHER" id="PTHR23077">
    <property type="entry name" value="AAA-FAMILY ATPASE"/>
    <property type="match status" value="1"/>
</dbReference>
<reference evidence="12" key="1">
    <citation type="submission" date="2019-08" db="EMBL/GenBank/DDBJ databases">
        <title>The improved chromosome-level genome for the pearl oyster Pinctada fucata martensii using PacBio sequencing and Hi-C.</title>
        <authorList>
            <person name="Zheng Z."/>
        </authorList>
    </citation>
    <scope>NUCLEOTIDE SEQUENCE</scope>
    <source>
        <strain evidence="12">ZZ-2019</strain>
        <tissue evidence="12">Adductor muscle</tissue>
    </source>
</reference>
<keyword evidence="7" id="KW-0472">Membrane</keyword>
<dbReference type="InterPro" id="IPR003959">
    <property type="entry name" value="ATPase_AAA_core"/>
</dbReference>
<comment type="caution">
    <text evidence="12">The sequence shown here is derived from an EMBL/GenBank/DDBJ whole genome shotgun (WGS) entry which is preliminary data.</text>
</comment>
<dbReference type="GO" id="GO:0016558">
    <property type="term" value="P:protein import into peroxisome matrix"/>
    <property type="evidence" value="ECO:0007669"/>
    <property type="project" value="TreeGrafter"/>
</dbReference>
<name>A0AA88XV58_PINIB</name>
<keyword evidence="6" id="KW-0067">ATP-binding</keyword>
<organism evidence="12 13">
    <name type="scientific">Pinctada imbricata</name>
    <name type="common">Atlantic pearl-oyster</name>
    <name type="synonym">Pinctada martensii</name>
    <dbReference type="NCBI Taxonomy" id="66713"/>
    <lineage>
        <taxon>Eukaryota</taxon>
        <taxon>Metazoa</taxon>
        <taxon>Spiralia</taxon>
        <taxon>Lophotrochozoa</taxon>
        <taxon>Mollusca</taxon>
        <taxon>Bivalvia</taxon>
        <taxon>Autobranchia</taxon>
        <taxon>Pteriomorphia</taxon>
        <taxon>Pterioida</taxon>
        <taxon>Pterioidea</taxon>
        <taxon>Pteriidae</taxon>
        <taxon>Pinctada</taxon>
    </lineage>
</organism>
<dbReference type="InterPro" id="IPR003593">
    <property type="entry name" value="AAA+_ATPase"/>
</dbReference>
<dbReference type="InterPro" id="IPR003960">
    <property type="entry name" value="ATPase_AAA_CS"/>
</dbReference>
<keyword evidence="13" id="KW-1185">Reference proteome</keyword>
<dbReference type="SUPFAM" id="SSF52540">
    <property type="entry name" value="P-loop containing nucleoside triphosphate hydrolases"/>
    <property type="match status" value="2"/>
</dbReference>
<gene>
    <name evidence="12" type="ORF">FSP39_002758</name>
</gene>
<dbReference type="GO" id="GO:0005524">
    <property type="term" value="F:ATP binding"/>
    <property type="evidence" value="ECO:0007669"/>
    <property type="project" value="UniProtKB-KW"/>
</dbReference>
<accession>A0AA88XV58</accession>
<feature type="domain" description="AAA+ ATPase" evidence="11">
    <location>
        <begin position="872"/>
        <end position="1010"/>
    </location>
</feature>
<dbReference type="SMART" id="SM00382">
    <property type="entry name" value="AAA"/>
    <property type="match status" value="2"/>
</dbReference>
<keyword evidence="4" id="KW-0547">Nucleotide-binding</keyword>
<evidence type="ECO:0000313" key="13">
    <source>
        <dbReference type="Proteomes" id="UP001186944"/>
    </source>
</evidence>